<dbReference type="AlphaFoldDB" id="A0A2U1UTH3"/>
<reference evidence="2 4" key="1">
    <citation type="submission" date="2018-04" db="EMBL/GenBank/DDBJ databases">
        <title>Brenneria corticis sp.nov.</title>
        <authorList>
            <person name="Li Y."/>
        </authorList>
    </citation>
    <scope>NUCLEOTIDE SEQUENCE [LARGE SCALE GENOMIC DNA]</scope>
    <source>
        <strain evidence="2 4">LMG 2694</strain>
    </source>
</reference>
<evidence type="ECO:0000313" key="5">
    <source>
        <dbReference type="Proteomes" id="UP000303847"/>
    </source>
</evidence>
<evidence type="ECO:0000313" key="3">
    <source>
        <dbReference type="EMBL" id="QCR03047.1"/>
    </source>
</evidence>
<sequence length="229" mass="26442">MKTTPSLTARRSESEEQHDSPPDLTKRRLLLPLSQQTQAVDNVVATDEVSEPQAPFLAVAEYIRRRSAAGELTNEEDFQQVPYALDKETASRLFEQIGASEACADILSVSNDKERYYYSDRSISHNYARILIFTHEQDICKTIADTVRFECQTYPRPYKVQMLRLPPYSFDRQKIDEALLFFQRSAEFQDIRPIAASNGEPYLFSERFMSYGKAKGLCEWIEVEQFDNP</sequence>
<dbReference type="EMBL" id="QDKK01000006">
    <property type="protein sequence ID" value="PWC24956.1"/>
    <property type="molecule type" value="Genomic_DNA"/>
</dbReference>
<dbReference type="EMBL" id="CP034036">
    <property type="protein sequence ID" value="QCR03047.1"/>
    <property type="molecule type" value="Genomic_DNA"/>
</dbReference>
<name>A0A2U1UTH3_9GAMM</name>
<organism evidence="2 4">
    <name type="scientific">Brenneria nigrifluens DSM 30175 = ATCC 13028</name>
    <dbReference type="NCBI Taxonomy" id="1121120"/>
    <lineage>
        <taxon>Bacteria</taxon>
        <taxon>Pseudomonadati</taxon>
        <taxon>Pseudomonadota</taxon>
        <taxon>Gammaproteobacteria</taxon>
        <taxon>Enterobacterales</taxon>
        <taxon>Pectobacteriaceae</taxon>
        <taxon>Brenneria</taxon>
    </lineage>
</organism>
<keyword evidence="5" id="KW-1185">Reference proteome</keyword>
<dbReference type="Proteomes" id="UP000295985">
    <property type="component" value="Unassembled WGS sequence"/>
</dbReference>
<feature type="region of interest" description="Disordered" evidence="1">
    <location>
        <begin position="1"/>
        <end position="24"/>
    </location>
</feature>
<evidence type="ECO:0000313" key="4">
    <source>
        <dbReference type="Proteomes" id="UP000295985"/>
    </source>
</evidence>
<proteinExistence type="predicted"/>
<dbReference type="OrthoDB" id="6433774at2"/>
<reference evidence="3 5" key="2">
    <citation type="submission" date="2018-11" db="EMBL/GenBank/DDBJ databases">
        <title>Genome sequences of Brenneria nigrifluens and Brenneria rubrifaciens.</title>
        <authorList>
            <person name="Poret-Peterson A.T."/>
            <person name="McClean A.E."/>
            <person name="Kluepfel D.A."/>
        </authorList>
    </citation>
    <scope>NUCLEOTIDE SEQUENCE [LARGE SCALE GENOMIC DNA]</scope>
    <source>
        <strain evidence="3 5">ATCC 13028</strain>
    </source>
</reference>
<accession>A0A2U1UTH3</accession>
<dbReference type="InterPro" id="IPR058229">
    <property type="entry name" value="YdhW-like"/>
</dbReference>
<evidence type="ECO:0000256" key="1">
    <source>
        <dbReference type="SAM" id="MobiDB-lite"/>
    </source>
</evidence>
<protein>
    <submittedName>
        <fullName evidence="3">YdhW family putative oxidoreductase system protein</fullName>
    </submittedName>
</protein>
<feature type="compositionally biased region" description="Basic and acidic residues" evidence="1">
    <location>
        <begin position="10"/>
        <end position="24"/>
    </location>
</feature>
<dbReference type="NCBIfam" id="NF007411">
    <property type="entry name" value="PRK09947.1"/>
    <property type="match status" value="1"/>
</dbReference>
<dbReference type="Proteomes" id="UP000303847">
    <property type="component" value="Chromosome"/>
</dbReference>
<gene>
    <name evidence="2" type="ORF">DDT54_06610</name>
    <name evidence="3" type="ORF">EH206_01740</name>
</gene>
<dbReference type="RefSeq" id="WP_009111110.1">
    <property type="nucleotide sequence ID" value="NZ_CP034036.1"/>
</dbReference>
<evidence type="ECO:0000313" key="2">
    <source>
        <dbReference type="EMBL" id="PWC24956.1"/>
    </source>
</evidence>